<protein>
    <submittedName>
        <fullName evidence="3">Thylakoid lumenal protein</fullName>
    </submittedName>
</protein>
<dbReference type="AlphaFoldDB" id="D7FJ97"/>
<dbReference type="InterPro" id="IPR001646">
    <property type="entry name" value="5peptide_repeat"/>
</dbReference>
<dbReference type="Proteomes" id="UP000002630">
    <property type="component" value="Linkage Group LG26"/>
</dbReference>
<dbReference type="Pfam" id="PF00805">
    <property type="entry name" value="Pentapeptide"/>
    <property type="match status" value="2"/>
</dbReference>
<keyword evidence="2" id="KW-0732">Signal</keyword>
<reference evidence="3 4" key="1">
    <citation type="journal article" date="2010" name="Nature">
        <title>The Ectocarpus genome and the independent evolution of multicellularity in brown algae.</title>
        <authorList>
            <person name="Cock J.M."/>
            <person name="Sterck L."/>
            <person name="Rouze P."/>
            <person name="Scornet D."/>
            <person name="Allen A.E."/>
            <person name="Amoutzias G."/>
            <person name="Anthouard V."/>
            <person name="Artiguenave F."/>
            <person name="Aury J.M."/>
            <person name="Badger J.H."/>
            <person name="Beszteri B."/>
            <person name="Billiau K."/>
            <person name="Bonnet E."/>
            <person name="Bothwell J.H."/>
            <person name="Bowler C."/>
            <person name="Boyen C."/>
            <person name="Brownlee C."/>
            <person name="Carrano C.J."/>
            <person name="Charrier B."/>
            <person name="Cho G.Y."/>
            <person name="Coelho S.M."/>
            <person name="Collen J."/>
            <person name="Corre E."/>
            <person name="Da Silva C."/>
            <person name="Delage L."/>
            <person name="Delaroque N."/>
            <person name="Dittami S.M."/>
            <person name="Doulbeau S."/>
            <person name="Elias M."/>
            <person name="Farnham G."/>
            <person name="Gachon C.M."/>
            <person name="Gschloessl B."/>
            <person name="Heesch S."/>
            <person name="Jabbari K."/>
            <person name="Jubin C."/>
            <person name="Kawai H."/>
            <person name="Kimura K."/>
            <person name="Kloareg B."/>
            <person name="Kupper F.C."/>
            <person name="Lang D."/>
            <person name="Le Bail A."/>
            <person name="Leblanc C."/>
            <person name="Lerouge P."/>
            <person name="Lohr M."/>
            <person name="Lopez P.J."/>
            <person name="Martens C."/>
            <person name="Maumus F."/>
            <person name="Michel G."/>
            <person name="Miranda-Saavedra D."/>
            <person name="Morales J."/>
            <person name="Moreau H."/>
            <person name="Motomura T."/>
            <person name="Nagasato C."/>
            <person name="Napoli C.A."/>
            <person name="Nelson D.R."/>
            <person name="Nyvall-Collen P."/>
            <person name="Peters A.F."/>
            <person name="Pommier C."/>
            <person name="Potin P."/>
            <person name="Poulain J."/>
            <person name="Quesneville H."/>
            <person name="Read B."/>
            <person name="Rensing S.A."/>
            <person name="Ritter A."/>
            <person name="Rousvoal S."/>
            <person name="Samanta M."/>
            <person name="Samson G."/>
            <person name="Schroeder D.C."/>
            <person name="Segurens B."/>
            <person name="Strittmatter M."/>
            <person name="Tonon T."/>
            <person name="Tregear J.W."/>
            <person name="Valentin K."/>
            <person name="von Dassow P."/>
            <person name="Yamagishi T."/>
            <person name="Van de Peer Y."/>
            <person name="Wincker P."/>
        </authorList>
    </citation>
    <scope>NUCLEOTIDE SEQUENCE [LARGE SCALE GENOMIC DNA]</scope>
    <source>
        <strain evidence="4">Ec32 / CCAP1310/4</strain>
    </source>
</reference>
<dbReference type="STRING" id="2880.D7FJ97"/>
<keyword evidence="1" id="KW-0677">Repeat</keyword>
<dbReference type="eggNOG" id="ENOG502QTR1">
    <property type="taxonomic scope" value="Eukaryota"/>
</dbReference>
<organism evidence="3 4">
    <name type="scientific">Ectocarpus siliculosus</name>
    <name type="common">Brown alga</name>
    <name type="synonym">Conferva siliculosa</name>
    <dbReference type="NCBI Taxonomy" id="2880"/>
    <lineage>
        <taxon>Eukaryota</taxon>
        <taxon>Sar</taxon>
        <taxon>Stramenopiles</taxon>
        <taxon>Ochrophyta</taxon>
        <taxon>PX clade</taxon>
        <taxon>Phaeophyceae</taxon>
        <taxon>Ectocarpales</taxon>
        <taxon>Ectocarpaceae</taxon>
        <taxon>Ectocarpus</taxon>
    </lineage>
</organism>
<dbReference type="EMBL" id="FN647939">
    <property type="protein sequence ID" value="CBJ29003.1"/>
    <property type="molecule type" value="Genomic_DNA"/>
</dbReference>
<feature type="chain" id="PRO_5003095616" evidence="2">
    <location>
        <begin position="29"/>
        <end position="199"/>
    </location>
</feature>
<evidence type="ECO:0000256" key="2">
    <source>
        <dbReference type="SAM" id="SignalP"/>
    </source>
</evidence>
<proteinExistence type="predicted"/>
<dbReference type="InParanoid" id="D7FJ97"/>
<name>D7FJ97_ECTSI</name>
<dbReference type="PANTHER" id="PTHR47485">
    <property type="entry name" value="THYLAKOID LUMENAL 17.4 KDA PROTEIN, CHLOROPLASTIC"/>
    <property type="match status" value="1"/>
</dbReference>
<dbReference type="PANTHER" id="PTHR47485:SF1">
    <property type="entry name" value="THYLAKOID LUMENAL 17.4 KDA PROTEIN, CHLOROPLASTIC"/>
    <property type="match status" value="1"/>
</dbReference>
<accession>D7FJ97</accession>
<feature type="signal peptide" evidence="2">
    <location>
        <begin position="1"/>
        <end position="28"/>
    </location>
</feature>
<keyword evidence="4" id="KW-1185">Reference proteome</keyword>
<gene>
    <name evidence="3" type="ORF">Esi_0130_0035</name>
</gene>
<dbReference type="OMA" id="GALFKNT"/>
<dbReference type="SUPFAM" id="SSF141571">
    <property type="entry name" value="Pentapeptide repeat-like"/>
    <property type="match status" value="1"/>
</dbReference>
<dbReference type="Gene3D" id="2.160.20.80">
    <property type="entry name" value="E3 ubiquitin-protein ligase SopA"/>
    <property type="match status" value="1"/>
</dbReference>
<dbReference type="EMBL" id="FN649751">
    <property type="protein sequence ID" value="CBJ29003.1"/>
    <property type="molecule type" value="Genomic_DNA"/>
</dbReference>
<sequence>MSLDNNSARVALGTFLAGAAVLFSGGEAALADGSTTKFSLPPVGQGKDRCLFKSSAMGQANAARDKLYDLRECDMSGKSAAGFDLSGVIASEANFSKGDFKEVVMSKAYARSSNWEEADFTNAVVDRVSFDGSSMKGAIFQNAVLTSTSFTGADVENADFTEAYMGDFDQKNLCKNPTLKGTNPVTNADTRASAGCRSL</sequence>
<evidence type="ECO:0000256" key="1">
    <source>
        <dbReference type="ARBA" id="ARBA00022737"/>
    </source>
</evidence>
<dbReference type="OrthoDB" id="9989223at2759"/>
<evidence type="ECO:0000313" key="3">
    <source>
        <dbReference type="EMBL" id="CBJ29003.1"/>
    </source>
</evidence>
<evidence type="ECO:0000313" key="4">
    <source>
        <dbReference type="Proteomes" id="UP000002630"/>
    </source>
</evidence>